<feature type="domain" description="NAD-dependent epimerase/dehydratase" evidence="1">
    <location>
        <begin position="4"/>
        <end position="223"/>
    </location>
</feature>
<dbReference type="InterPro" id="IPR001509">
    <property type="entry name" value="Epimerase_deHydtase"/>
</dbReference>
<organism evidence="2 3">
    <name type="scientific">Fusarium coffeatum</name>
    <dbReference type="NCBI Taxonomy" id="231269"/>
    <lineage>
        <taxon>Eukaryota</taxon>
        <taxon>Fungi</taxon>
        <taxon>Dikarya</taxon>
        <taxon>Ascomycota</taxon>
        <taxon>Pezizomycotina</taxon>
        <taxon>Sordariomycetes</taxon>
        <taxon>Hypocreomycetidae</taxon>
        <taxon>Hypocreales</taxon>
        <taxon>Nectriaceae</taxon>
        <taxon>Fusarium</taxon>
        <taxon>Fusarium incarnatum-equiseti species complex</taxon>
    </lineage>
</organism>
<dbReference type="Pfam" id="PF01370">
    <property type="entry name" value="Epimerase"/>
    <property type="match status" value="1"/>
</dbReference>
<keyword evidence="3" id="KW-1185">Reference proteome</keyword>
<dbReference type="RefSeq" id="XP_031010981.1">
    <property type="nucleotide sequence ID" value="XM_031164959.1"/>
</dbReference>
<dbReference type="GO" id="GO:0005737">
    <property type="term" value="C:cytoplasm"/>
    <property type="evidence" value="ECO:0007669"/>
    <property type="project" value="TreeGrafter"/>
</dbReference>
<proteinExistence type="predicted"/>
<dbReference type="SUPFAM" id="SSF51735">
    <property type="entry name" value="NAD(P)-binding Rossmann-fold domains"/>
    <property type="match status" value="1"/>
</dbReference>
<gene>
    <name evidence="2" type="ORF">FIESC28_10829</name>
</gene>
<comment type="caution">
    <text evidence="2">The sequence shown here is derived from an EMBL/GenBank/DDBJ whole genome shotgun (WGS) entry which is preliminary data.</text>
</comment>
<reference evidence="2 3" key="1">
    <citation type="submission" date="2018-06" db="EMBL/GenBank/DDBJ databases">
        <title>Fusarium incarnatum-equiseti species complex species 28.</title>
        <authorList>
            <person name="Gardiner D.M."/>
        </authorList>
    </citation>
    <scope>NUCLEOTIDE SEQUENCE [LARGE SCALE GENOMIC DNA]</scope>
    <source>
        <strain evidence="2 3">FIESC_28</strain>
    </source>
</reference>
<evidence type="ECO:0000259" key="1">
    <source>
        <dbReference type="Pfam" id="PF01370"/>
    </source>
</evidence>
<dbReference type="EMBL" id="QKXC01000326">
    <property type="protein sequence ID" value="RBR07083.1"/>
    <property type="molecule type" value="Genomic_DNA"/>
</dbReference>
<dbReference type="InterPro" id="IPR051783">
    <property type="entry name" value="NAD(P)-dependent_oxidoreduct"/>
</dbReference>
<dbReference type="GeneID" id="42000255"/>
<accession>A0A366QQE1</accession>
<protein>
    <recommendedName>
        <fullName evidence="1">NAD-dependent epimerase/dehydratase domain-containing protein</fullName>
    </recommendedName>
</protein>
<dbReference type="AlphaFoldDB" id="A0A366QQE1"/>
<dbReference type="OrthoDB" id="2130169at2759"/>
<dbReference type="Gene3D" id="3.40.50.720">
    <property type="entry name" value="NAD(P)-binding Rossmann-like Domain"/>
    <property type="match status" value="1"/>
</dbReference>
<sequence length="319" mass="34252">MPSVIVYGASGFVGAPYTRALKQAHPDWQITAYVRSTNPDLKTTLNVDRIITGDFTDFEKVKAASVEHDIAVNAGNSFTSEPVAAIIAGQQSRAIKGKIIHISGAGNFIDFGTSGNFNPGSKVWNDADEDDIRAIHKDMFNGQSDTLVLQAEGIDTYVVCPSVVYGGASAGVKTMGVGYSLLTGNAKPLGYVPYVGDGTAILSTTHVLDLVDFLVKISDVAAQGPAEGTPYSRYYLLETSRVEWKDLATQLAKAMHARGIFPSPEPKNVPFEEAGEDEVKHLVAANMLIKGDRAAAMGYKARYPSILEKIHEDLKEVAI</sequence>
<dbReference type="PANTHER" id="PTHR48079">
    <property type="entry name" value="PROTEIN YEEZ"/>
    <property type="match status" value="1"/>
</dbReference>
<name>A0A366QQE1_9HYPO</name>
<dbReference type="PANTHER" id="PTHR48079:SF6">
    <property type="entry name" value="NAD(P)-BINDING DOMAIN-CONTAINING PROTEIN-RELATED"/>
    <property type="match status" value="1"/>
</dbReference>
<dbReference type="InterPro" id="IPR036291">
    <property type="entry name" value="NAD(P)-bd_dom_sf"/>
</dbReference>
<dbReference type="Proteomes" id="UP000253153">
    <property type="component" value="Unassembled WGS sequence"/>
</dbReference>
<evidence type="ECO:0000313" key="2">
    <source>
        <dbReference type="EMBL" id="RBR07083.1"/>
    </source>
</evidence>
<evidence type="ECO:0000313" key="3">
    <source>
        <dbReference type="Proteomes" id="UP000253153"/>
    </source>
</evidence>
<dbReference type="GO" id="GO:0004029">
    <property type="term" value="F:aldehyde dehydrogenase (NAD+) activity"/>
    <property type="evidence" value="ECO:0007669"/>
    <property type="project" value="TreeGrafter"/>
</dbReference>